<dbReference type="PRINTS" id="PR00069">
    <property type="entry name" value="ALDKETRDTASE"/>
</dbReference>
<dbReference type="Pfam" id="PF00248">
    <property type="entry name" value="Aldo_ket_red"/>
    <property type="match status" value="1"/>
</dbReference>
<reference evidence="3" key="1">
    <citation type="submission" date="2023-08" db="EMBL/GenBank/DDBJ databases">
        <authorList>
            <person name="Audoor S."/>
            <person name="Bilcke G."/>
        </authorList>
    </citation>
    <scope>NUCLEOTIDE SEQUENCE</scope>
</reference>
<dbReference type="EMBL" id="CAKOGP040001747">
    <property type="protein sequence ID" value="CAJ1948307.1"/>
    <property type="molecule type" value="Genomic_DNA"/>
</dbReference>
<feature type="signal peptide" evidence="1">
    <location>
        <begin position="1"/>
        <end position="23"/>
    </location>
</feature>
<accession>A0AAD2FPD8</accession>
<protein>
    <recommendedName>
        <fullName evidence="2">NADP-dependent oxidoreductase domain-containing protein</fullName>
    </recommendedName>
</protein>
<sequence length="409" mass="44818">MMFRSSLFSLITFSAGTIRSVSGLSSTAASAGTKVAGARSLGGSDLVVSEACLGTMTWGVQNSQEDAFEQIDYARSVGVNFIDTAELYPVPLTAPEWRAGATEEIIGEYIKKIGSERDELVIASKIAGFLPNSAIAAARTVPPTDPPPNGRLDDKSVKMACDASLRRLQTDRIDLMQIHWPDRYVPVFGQTEFKHDNKREDSVAIEETASALRDLIDEGKIRYIGLSNETPFGVCEWVRATEKLGIRDKLVSIQNSYSLLDRRFDSDLAEVCDHYNIGLLPWSILAGGLLSGKYREGKNPSPNSRFVKYEDYMSRWSPATASEQTIHAANEYSRIAEEAGMSPTELSLAFCRTRRFISDAGSVIVGATTMDQLKENLSPFDGSTATLDEDVLAAINEVHMKCRDPSCSL</sequence>
<dbReference type="InterPro" id="IPR020471">
    <property type="entry name" value="AKR"/>
</dbReference>
<dbReference type="Gene3D" id="3.20.20.100">
    <property type="entry name" value="NADP-dependent oxidoreductase domain"/>
    <property type="match status" value="1"/>
</dbReference>
<dbReference type="CDD" id="cd19094">
    <property type="entry name" value="AKR_Tas-like"/>
    <property type="match status" value="1"/>
</dbReference>
<feature type="chain" id="PRO_5042179449" description="NADP-dependent oxidoreductase domain-containing protein" evidence="1">
    <location>
        <begin position="24"/>
        <end position="409"/>
    </location>
</feature>
<dbReference type="SUPFAM" id="SSF51430">
    <property type="entry name" value="NAD(P)-linked oxidoreductase"/>
    <property type="match status" value="1"/>
</dbReference>
<evidence type="ECO:0000259" key="2">
    <source>
        <dbReference type="Pfam" id="PF00248"/>
    </source>
</evidence>
<keyword evidence="1" id="KW-0732">Signal</keyword>
<evidence type="ECO:0000256" key="1">
    <source>
        <dbReference type="SAM" id="SignalP"/>
    </source>
</evidence>
<dbReference type="PANTHER" id="PTHR43364">
    <property type="entry name" value="NADH-SPECIFIC METHYLGLYOXAL REDUCTASE-RELATED"/>
    <property type="match status" value="1"/>
</dbReference>
<dbReference type="InterPro" id="IPR036812">
    <property type="entry name" value="NAD(P)_OxRdtase_dom_sf"/>
</dbReference>
<evidence type="ECO:0000313" key="4">
    <source>
        <dbReference type="Proteomes" id="UP001295423"/>
    </source>
</evidence>
<dbReference type="PANTHER" id="PTHR43364:SF17">
    <property type="entry name" value="ALDO KETO REDUCTASE"/>
    <property type="match status" value="1"/>
</dbReference>
<dbReference type="InterPro" id="IPR023210">
    <property type="entry name" value="NADP_OxRdtase_dom"/>
</dbReference>
<proteinExistence type="predicted"/>
<dbReference type="Proteomes" id="UP001295423">
    <property type="component" value="Unassembled WGS sequence"/>
</dbReference>
<gene>
    <name evidence="3" type="ORF">CYCCA115_LOCUS11551</name>
</gene>
<evidence type="ECO:0000313" key="3">
    <source>
        <dbReference type="EMBL" id="CAJ1948307.1"/>
    </source>
</evidence>
<organism evidence="3 4">
    <name type="scientific">Cylindrotheca closterium</name>
    <dbReference type="NCBI Taxonomy" id="2856"/>
    <lineage>
        <taxon>Eukaryota</taxon>
        <taxon>Sar</taxon>
        <taxon>Stramenopiles</taxon>
        <taxon>Ochrophyta</taxon>
        <taxon>Bacillariophyta</taxon>
        <taxon>Bacillariophyceae</taxon>
        <taxon>Bacillariophycidae</taxon>
        <taxon>Bacillariales</taxon>
        <taxon>Bacillariaceae</taxon>
        <taxon>Cylindrotheca</taxon>
    </lineage>
</organism>
<dbReference type="AlphaFoldDB" id="A0AAD2FPD8"/>
<feature type="domain" description="NADP-dependent oxidoreductase" evidence="2">
    <location>
        <begin position="52"/>
        <end position="398"/>
    </location>
</feature>
<keyword evidence="4" id="KW-1185">Reference proteome</keyword>
<comment type="caution">
    <text evidence="3">The sequence shown here is derived from an EMBL/GenBank/DDBJ whole genome shotgun (WGS) entry which is preliminary data.</text>
</comment>
<dbReference type="GO" id="GO:0016491">
    <property type="term" value="F:oxidoreductase activity"/>
    <property type="evidence" value="ECO:0007669"/>
    <property type="project" value="InterPro"/>
</dbReference>
<dbReference type="InterPro" id="IPR050523">
    <property type="entry name" value="AKR_Detox_Biosynth"/>
</dbReference>
<name>A0AAD2FPD8_9STRA</name>